<dbReference type="Proteomes" id="UP000201404">
    <property type="component" value="Genome"/>
</dbReference>
<reference evidence="1 2" key="1">
    <citation type="submission" date="2015-04" db="EMBL/GenBank/DDBJ databases">
        <title>Locating and activating molecular 'time bombs': can Mycolata prophages be selectively induced en masse to biologically control activated sludge foaming?</title>
        <authorList>
            <person name="Dyson Z.A."/>
            <person name="Brown T.L."/>
            <person name="Farrar B."/>
            <person name="Doyle S."/>
            <person name="Tucci J."/>
            <person name="Seviour R.J."/>
            <person name="Petrovski S."/>
        </authorList>
    </citation>
    <scope>NUCLEOTIDE SEQUENCE [LARGE SCALE GENOMIC DNA]</scope>
</reference>
<dbReference type="GeneID" id="30309378"/>
<dbReference type="KEGG" id="vg:30309378"/>
<keyword evidence="2" id="KW-1185">Reference proteome</keyword>
<name>A0A159B6F5_9CAUD</name>
<proteinExistence type="predicted"/>
<protein>
    <submittedName>
        <fullName evidence="1">Uncharacterized protein</fullName>
    </submittedName>
</protein>
<dbReference type="EMBL" id="KR053194">
    <property type="protein sequence ID" value="AKJ72078.1"/>
    <property type="molecule type" value="Genomic_DNA"/>
</dbReference>
<dbReference type="OrthoDB" id="41357at10239"/>
<evidence type="ECO:0000313" key="1">
    <source>
        <dbReference type="EMBL" id="AKJ72078.1"/>
    </source>
</evidence>
<dbReference type="RefSeq" id="YP_009324455.1">
    <property type="nucleotide sequence ID" value="NC_031936.1"/>
</dbReference>
<gene>
    <name evidence="1" type="ORF">GAL1_63</name>
</gene>
<organism evidence="1 2">
    <name type="scientific">Gordonia phage GAL1</name>
    <dbReference type="NCBI Taxonomy" id="1647469"/>
    <lineage>
        <taxon>Viruses</taxon>
        <taxon>Duplodnaviria</taxon>
        <taxon>Heunggongvirae</taxon>
        <taxon>Uroviricota</taxon>
        <taxon>Caudoviricetes</taxon>
        <taxon>Galunavirus</taxon>
        <taxon>Galunavirus GAL1</taxon>
    </lineage>
</organism>
<sequence>MTAPRTTTLHYIWWLDGSMWRHSVCHNRCNADTVRNALWSSGYEHVQIREGTADHWGDDR</sequence>
<accession>A0A159B6F5</accession>
<evidence type="ECO:0000313" key="2">
    <source>
        <dbReference type="Proteomes" id="UP000201404"/>
    </source>
</evidence>